<dbReference type="InterPro" id="IPR036795">
    <property type="entry name" value="IMP_cyclohydrolase-like_sf"/>
</dbReference>
<evidence type="ECO:0000313" key="4">
    <source>
        <dbReference type="Proteomes" id="UP001592531"/>
    </source>
</evidence>
<dbReference type="Proteomes" id="UP001592531">
    <property type="component" value="Unassembled WGS sequence"/>
</dbReference>
<dbReference type="Pfam" id="PF07826">
    <property type="entry name" value="IMP_cyclohyd"/>
    <property type="match status" value="1"/>
</dbReference>
<dbReference type="SUPFAM" id="SSF75569">
    <property type="entry name" value="Archaeal IMP cyclohydrolase PurO"/>
    <property type="match status" value="1"/>
</dbReference>
<comment type="caution">
    <text evidence="3">The sequence shown here is derived from an EMBL/GenBank/DDBJ whole genome shotgun (WGS) entry which is preliminary data.</text>
</comment>
<organism evidence="3 4">
    <name type="scientific">Streptacidiphilus cavernicola</name>
    <dbReference type="NCBI Taxonomy" id="3342716"/>
    <lineage>
        <taxon>Bacteria</taxon>
        <taxon>Bacillati</taxon>
        <taxon>Actinomycetota</taxon>
        <taxon>Actinomycetes</taxon>
        <taxon>Kitasatosporales</taxon>
        <taxon>Streptomycetaceae</taxon>
        <taxon>Streptacidiphilus</taxon>
    </lineage>
</organism>
<protein>
    <submittedName>
        <fullName evidence="3">IMP cyclohydrolase</fullName>
    </submittedName>
</protein>
<name>A0ABV6W4B7_9ACTN</name>
<feature type="domain" description="Inosine monophosphate cyclohydrolase-like" evidence="2">
    <location>
        <begin position="14"/>
        <end position="225"/>
    </location>
</feature>
<dbReference type="Gene3D" id="3.60.20.20">
    <property type="entry name" value="Inosine monophosphate cyclohydrolase-like"/>
    <property type="match status" value="1"/>
</dbReference>
<evidence type="ECO:0000256" key="1">
    <source>
        <dbReference type="SAM" id="MobiDB-lite"/>
    </source>
</evidence>
<proteinExistence type="predicted"/>
<feature type="region of interest" description="Disordered" evidence="1">
    <location>
        <begin position="43"/>
        <end position="74"/>
    </location>
</feature>
<keyword evidence="4" id="KW-1185">Reference proteome</keyword>
<dbReference type="EMBL" id="JBHFAB010000030">
    <property type="protein sequence ID" value="MFC1420839.1"/>
    <property type="molecule type" value="Genomic_DNA"/>
</dbReference>
<dbReference type="RefSeq" id="WP_380542869.1">
    <property type="nucleotide sequence ID" value="NZ_JBHFAB010000030.1"/>
</dbReference>
<sequence length="240" mass="25184">MIPELTELLTGNPYPGRGVLCCRTADGVLSGGYFLTGRSGASRARELRRGPAGELTVAPTAPTSPTAPTAPTGHDSLRHYTAVRESADCLVFGNGEQVGAVAARLAAGLRPAEALDGLDYEPDPPIFTPRLTAVVENGAVGDGAVWFGAARRSAAGRAATDRMTLRVEGLRAGEGVLMTTYRSDGVEVATGEPYAEFRTAAAGPGELLDQLWDRLDARLRVAAAVFEPGRLPEAEIRQAR</sequence>
<gene>
    <name evidence="3" type="ORF">ACEZDE_29960</name>
</gene>
<evidence type="ECO:0000313" key="3">
    <source>
        <dbReference type="EMBL" id="MFC1420839.1"/>
    </source>
</evidence>
<reference evidence="3 4" key="1">
    <citation type="submission" date="2024-09" db="EMBL/GenBank/DDBJ databases">
        <authorList>
            <person name="Lee S.D."/>
        </authorList>
    </citation>
    <scope>NUCLEOTIDE SEQUENCE [LARGE SCALE GENOMIC DNA]</scope>
    <source>
        <strain evidence="3 4">N8-3</strain>
    </source>
</reference>
<evidence type="ECO:0000259" key="2">
    <source>
        <dbReference type="Pfam" id="PF07826"/>
    </source>
</evidence>
<dbReference type="InterPro" id="IPR020600">
    <property type="entry name" value="IMP_cyclohydrolase-like"/>
</dbReference>
<feature type="compositionally biased region" description="Low complexity" evidence="1">
    <location>
        <begin position="58"/>
        <end position="72"/>
    </location>
</feature>
<accession>A0ABV6W4B7</accession>